<name>A0A8H9HAQ2_9ACTN</name>
<evidence type="ECO:0000313" key="4">
    <source>
        <dbReference type="Proteomes" id="UP000480804"/>
    </source>
</evidence>
<sequence length="82" mass="8331">MAAGRAGSRYGPLPDGVASLARGGRVPSGGRDGADTEDDAAYMSLTDPFVCLVRCAPARPGHRAAPWGVRGTATGSGRRMST</sequence>
<protein>
    <submittedName>
        <fullName evidence="3">Uncharacterized protein</fullName>
    </submittedName>
</protein>
<reference evidence="3" key="3">
    <citation type="submission" date="2020-09" db="EMBL/GenBank/DDBJ databases">
        <authorList>
            <person name="Sun Q."/>
            <person name="Ohkuma M."/>
        </authorList>
    </citation>
    <scope>NUCLEOTIDE SEQUENCE</scope>
    <source>
        <strain evidence="3">JCM 4136</strain>
    </source>
</reference>
<dbReference type="AlphaFoldDB" id="A0A8H9HAQ2"/>
<accession>A0A8H9HAQ2</accession>
<comment type="caution">
    <text evidence="3">The sequence shown here is derived from an EMBL/GenBank/DDBJ whole genome shotgun (WGS) entry which is preliminary data.</text>
</comment>
<reference evidence="2 4" key="2">
    <citation type="submission" date="2020-02" db="EMBL/GenBank/DDBJ databases">
        <title>Whole genome shotgun sequence of Streptomyces gougerotii NBRC 13043.</title>
        <authorList>
            <person name="Ichikawa N."/>
            <person name="Komaki H."/>
            <person name="Tamura T."/>
        </authorList>
    </citation>
    <scope>NUCLEOTIDE SEQUENCE [LARGE SCALE GENOMIC DNA]</scope>
    <source>
        <strain evidence="2 4">NBRC 13043</strain>
    </source>
</reference>
<feature type="compositionally biased region" description="Polar residues" evidence="1">
    <location>
        <begin position="73"/>
        <end position="82"/>
    </location>
</feature>
<gene>
    <name evidence="3" type="ORF">GCM10010227_00910</name>
    <name evidence="2" type="ORF">Sgou_43270</name>
</gene>
<evidence type="ECO:0000256" key="1">
    <source>
        <dbReference type="SAM" id="MobiDB-lite"/>
    </source>
</evidence>
<feature type="region of interest" description="Disordered" evidence="1">
    <location>
        <begin position="62"/>
        <end position="82"/>
    </location>
</feature>
<feature type="region of interest" description="Disordered" evidence="1">
    <location>
        <begin position="1"/>
        <end position="38"/>
    </location>
</feature>
<keyword evidence="4" id="KW-1185">Reference proteome</keyword>
<dbReference type="Proteomes" id="UP000480804">
    <property type="component" value="Unassembled WGS sequence"/>
</dbReference>
<proteinExistence type="predicted"/>
<dbReference type="EMBL" id="BMSC01000001">
    <property type="protein sequence ID" value="GGU52114.1"/>
    <property type="molecule type" value="Genomic_DNA"/>
</dbReference>
<evidence type="ECO:0000313" key="2">
    <source>
        <dbReference type="EMBL" id="GFH79657.1"/>
    </source>
</evidence>
<reference evidence="3" key="1">
    <citation type="journal article" date="2014" name="Int. J. Syst. Evol. Microbiol.">
        <title>Complete genome sequence of Corynebacterium casei LMG S-19264T (=DSM 44701T), isolated from a smear-ripened cheese.</title>
        <authorList>
            <consortium name="US DOE Joint Genome Institute (JGI-PGF)"/>
            <person name="Walter F."/>
            <person name="Albersmeier A."/>
            <person name="Kalinowski J."/>
            <person name="Ruckert C."/>
        </authorList>
    </citation>
    <scope>NUCLEOTIDE SEQUENCE</scope>
    <source>
        <strain evidence="3">JCM 4136</strain>
    </source>
</reference>
<dbReference type="EMBL" id="BLLO01000020">
    <property type="protein sequence ID" value="GFH79657.1"/>
    <property type="molecule type" value="Genomic_DNA"/>
</dbReference>
<organism evidence="3 5">
    <name type="scientific">Streptomyces gougerotii</name>
    <dbReference type="NCBI Taxonomy" id="53448"/>
    <lineage>
        <taxon>Bacteria</taxon>
        <taxon>Bacillati</taxon>
        <taxon>Actinomycetota</taxon>
        <taxon>Actinomycetes</taxon>
        <taxon>Kitasatosporales</taxon>
        <taxon>Streptomycetaceae</taxon>
        <taxon>Streptomyces</taxon>
        <taxon>Streptomyces diastaticus group</taxon>
    </lineage>
</organism>
<evidence type="ECO:0000313" key="5">
    <source>
        <dbReference type="Proteomes" id="UP000660975"/>
    </source>
</evidence>
<dbReference type="Proteomes" id="UP000660975">
    <property type="component" value="Unassembled WGS sequence"/>
</dbReference>
<evidence type="ECO:0000313" key="3">
    <source>
        <dbReference type="EMBL" id="GGU52114.1"/>
    </source>
</evidence>